<evidence type="ECO:0000313" key="5">
    <source>
        <dbReference type="Proteomes" id="UP001299283"/>
    </source>
</evidence>
<dbReference type="Pfam" id="PF21695">
    <property type="entry name" value="GlnR_1st"/>
    <property type="match status" value="1"/>
</dbReference>
<keyword evidence="1 2" id="KW-0238">DNA-binding</keyword>
<dbReference type="SMART" id="SM00862">
    <property type="entry name" value="Trans_reg_C"/>
    <property type="match status" value="1"/>
</dbReference>
<dbReference type="PROSITE" id="PS51755">
    <property type="entry name" value="OMPR_PHOB"/>
    <property type="match status" value="1"/>
</dbReference>
<comment type="caution">
    <text evidence="4">The sequence shown here is derived from an EMBL/GenBank/DDBJ whole genome shotgun (WGS) entry which is preliminary data.</text>
</comment>
<organism evidence="4 5">
    <name type="scientific">[Mycobacterium] vasticus</name>
    <dbReference type="NCBI Taxonomy" id="2875777"/>
    <lineage>
        <taxon>Bacteria</taxon>
        <taxon>Bacillati</taxon>
        <taxon>Actinomycetota</taxon>
        <taxon>Actinomycetes</taxon>
        <taxon>Mycobacteriales</taxon>
        <taxon>Mycobacteriaceae</taxon>
        <taxon>Mycolicibacter</taxon>
    </lineage>
</organism>
<proteinExistence type="predicted"/>
<dbReference type="InterPro" id="IPR036388">
    <property type="entry name" value="WH-like_DNA-bd_sf"/>
</dbReference>
<evidence type="ECO:0000256" key="2">
    <source>
        <dbReference type="PROSITE-ProRule" id="PRU01091"/>
    </source>
</evidence>
<dbReference type="PANTHER" id="PTHR48111">
    <property type="entry name" value="REGULATOR OF RPOS"/>
    <property type="match status" value="1"/>
</dbReference>
<dbReference type="CDD" id="cd00383">
    <property type="entry name" value="trans_reg_C"/>
    <property type="match status" value="1"/>
</dbReference>
<dbReference type="Gene3D" id="3.40.50.2300">
    <property type="match status" value="1"/>
</dbReference>
<accession>A0ABU5YZ70</accession>
<gene>
    <name evidence="4" type="ORF">K5L39_12260</name>
</gene>
<dbReference type="Gene3D" id="1.10.10.10">
    <property type="entry name" value="Winged helix-like DNA-binding domain superfamily/Winged helix DNA-binding domain"/>
    <property type="match status" value="1"/>
</dbReference>
<dbReference type="InterPro" id="IPR001867">
    <property type="entry name" value="OmpR/PhoB-type_DNA-bd"/>
</dbReference>
<dbReference type="InterPro" id="IPR016032">
    <property type="entry name" value="Sig_transdc_resp-reg_C-effctor"/>
</dbReference>
<dbReference type="EMBL" id="JAYJJQ010000010">
    <property type="protein sequence ID" value="MEB3069960.1"/>
    <property type="molecule type" value="Genomic_DNA"/>
</dbReference>
<dbReference type="RefSeq" id="WP_225396904.1">
    <property type="nucleotide sequence ID" value="NZ_JAYJJQ010000010.1"/>
</dbReference>
<name>A0ABU5YZ70_9MYCO</name>
<dbReference type="Proteomes" id="UP001299283">
    <property type="component" value="Unassembled WGS sequence"/>
</dbReference>
<evidence type="ECO:0000313" key="4">
    <source>
        <dbReference type="EMBL" id="MEB3069960.1"/>
    </source>
</evidence>
<dbReference type="SUPFAM" id="SSF46894">
    <property type="entry name" value="C-terminal effector domain of the bipartite response regulators"/>
    <property type="match status" value="1"/>
</dbReference>
<dbReference type="PANTHER" id="PTHR48111:SF16">
    <property type="entry name" value="TRANSCRIPTIONAL REGULATORY PROTEIN GLNR"/>
    <property type="match status" value="1"/>
</dbReference>
<reference evidence="4 5" key="1">
    <citation type="submission" date="2023-12" db="EMBL/GenBank/DDBJ databases">
        <title>Description of new species of Mycobacterium terrae complex isolated from sewage at the Sao Paulo Zoological Park Foundation in Brazil.</title>
        <authorList>
            <person name="Romagnoli C.L."/>
            <person name="Conceicao E.C."/>
            <person name="Machado E."/>
            <person name="Barreto L.B.P.F."/>
            <person name="Sharma A."/>
            <person name="Silva N.M."/>
            <person name="Marques L.E."/>
            <person name="Juliana M.A."/>
            <person name="Lourenco M.C.S."/>
            <person name="Digiampietri L.A."/>
            <person name="Suffys P.N."/>
            <person name="Viana-Niero C."/>
        </authorList>
    </citation>
    <scope>NUCLEOTIDE SEQUENCE [LARGE SCALE GENOMIC DNA]</scope>
    <source>
        <strain evidence="4 5">MYC017</strain>
    </source>
</reference>
<feature type="DNA-binding region" description="OmpR/PhoB-type" evidence="2">
    <location>
        <begin position="119"/>
        <end position="214"/>
    </location>
</feature>
<dbReference type="InterPro" id="IPR049170">
    <property type="entry name" value="GlnR_N"/>
</dbReference>
<keyword evidence="5" id="KW-1185">Reference proteome</keyword>
<evidence type="ECO:0000259" key="3">
    <source>
        <dbReference type="PROSITE" id="PS51755"/>
    </source>
</evidence>
<sequence length="224" mass="24600">MEILLLTDGDEFEQPLSALRMFGHAITRGRLAGDARTECRGAKAVLVDGCTDLSAAREACRRLDVWVPSAVVLAVVNAEDFAAVDLDWHVDDVLVAAAGPSEAHARLRLALARRRQSIGNAMQFGDLVIYPDSYTASLADRDLDLTLTEFKLLNHLVQHAGHAFTRARLLHEVWGHEASRRTVDVHIQRLRAKLGVEHESIVDTVRGVGYMVPASPQPQLALTN</sequence>
<dbReference type="InterPro" id="IPR039420">
    <property type="entry name" value="WalR-like"/>
</dbReference>
<feature type="domain" description="OmpR/PhoB-type" evidence="3">
    <location>
        <begin position="119"/>
        <end position="214"/>
    </location>
</feature>
<evidence type="ECO:0000256" key="1">
    <source>
        <dbReference type="ARBA" id="ARBA00023125"/>
    </source>
</evidence>
<protein>
    <submittedName>
        <fullName evidence="4">Response regulator transcription factor</fullName>
    </submittedName>
</protein>
<dbReference type="Pfam" id="PF00486">
    <property type="entry name" value="Trans_reg_C"/>
    <property type="match status" value="1"/>
</dbReference>